<proteinExistence type="predicted"/>
<accession>A0A645GP62</accession>
<dbReference type="EMBL" id="VSSQ01079022">
    <property type="protein sequence ID" value="MPN28657.1"/>
    <property type="molecule type" value="Genomic_DNA"/>
</dbReference>
<dbReference type="AlphaFoldDB" id="A0A645GP62"/>
<protein>
    <submittedName>
        <fullName evidence="1">Uncharacterized protein</fullName>
    </submittedName>
</protein>
<reference evidence="1" key="1">
    <citation type="submission" date="2019-08" db="EMBL/GenBank/DDBJ databases">
        <authorList>
            <person name="Kucharzyk K."/>
            <person name="Murdoch R.W."/>
            <person name="Higgins S."/>
            <person name="Loffler F."/>
        </authorList>
    </citation>
    <scope>NUCLEOTIDE SEQUENCE</scope>
</reference>
<evidence type="ECO:0000313" key="1">
    <source>
        <dbReference type="EMBL" id="MPN28657.1"/>
    </source>
</evidence>
<gene>
    <name evidence="1" type="ORF">SDC9_176100</name>
</gene>
<sequence>MAFDNGSRNGKRLDDIGINGPLRQPLYGGKFMRFFVEDIYKSLADDFTFALGVSYSGKFLVKAFSGIYTDDVQSEMFVIFENGFKLIFTQQSMIYENTGQVLSNGFVQ</sequence>
<comment type="caution">
    <text evidence="1">The sequence shown here is derived from an EMBL/GenBank/DDBJ whole genome shotgun (WGS) entry which is preliminary data.</text>
</comment>
<name>A0A645GP62_9ZZZZ</name>
<organism evidence="1">
    <name type="scientific">bioreactor metagenome</name>
    <dbReference type="NCBI Taxonomy" id="1076179"/>
    <lineage>
        <taxon>unclassified sequences</taxon>
        <taxon>metagenomes</taxon>
        <taxon>ecological metagenomes</taxon>
    </lineage>
</organism>